<dbReference type="InterPro" id="IPR001599">
    <property type="entry name" value="Macroglobln_a2"/>
</dbReference>
<dbReference type="KEGG" id="aga:1278851"/>
<dbReference type="InterPro" id="IPR011625">
    <property type="entry name" value="A2M_N_BRD"/>
</dbReference>
<comment type="subunit">
    <text evidence="9">Heterodimer of a TEP1-N chain and an TEP1-C chain non-covalently linked. Forms a complex composed of TEP1-N and TEP1-C heterodimer, LRIM1 and APL1C; the interaction stabilizes TEP1-N and TEP1-C heterodimer, prevents its binding to tissues while circulating in the hemolymph and protects the thioester bond from hydrolysis. Mature TEP1 and to a lesser extent full-length TEP1 interact with SPCLIP1; the interaction is induced by microbial infection.</text>
</comment>
<reference evidence="14" key="2">
    <citation type="submission" date="2002-03" db="EMBL/GenBank/DDBJ databases">
        <authorList>
            <consortium name="The Anopheles Genome Sequencing Consortium"/>
        </authorList>
    </citation>
    <scope>NUCLEOTIDE SEQUENCE</scope>
    <source>
        <strain evidence="14">PEST</strain>
    </source>
</reference>
<evidence type="ECO:0000259" key="12">
    <source>
        <dbReference type="SMART" id="SM01360"/>
    </source>
</evidence>
<keyword evidence="2" id="KW-0964">Secreted</keyword>
<dbReference type="Pfam" id="PF07677">
    <property type="entry name" value="A2M_recep"/>
    <property type="match status" value="1"/>
</dbReference>
<dbReference type="InterPro" id="IPR036595">
    <property type="entry name" value="A-macroglobulin_rcpt-bd_sf"/>
</dbReference>
<dbReference type="Gene3D" id="2.60.40.1930">
    <property type="match status" value="2"/>
</dbReference>
<dbReference type="Gene3D" id="2.60.40.1940">
    <property type="match status" value="1"/>
</dbReference>
<evidence type="ECO:0000313" key="14">
    <source>
        <dbReference type="EMBL" id="EAA13729.2"/>
    </source>
</evidence>
<dbReference type="SMART" id="SM01359">
    <property type="entry name" value="A2M_N_2"/>
    <property type="match status" value="1"/>
</dbReference>
<dbReference type="PANTHER" id="PTHR11412:SF136">
    <property type="entry name" value="CD109 ANTIGEN"/>
    <property type="match status" value="1"/>
</dbReference>
<dbReference type="SUPFAM" id="SSF48239">
    <property type="entry name" value="Terpenoid cyclases/Protein prenyltransferases"/>
    <property type="match status" value="1"/>
</dbReference>
<dbReference type="InterPro" id="IPR008930">
    <property type="entry name" value="Terpenoid_cyclase/PrenylTrfase"/>
</dbReference>
<dbReference type="eggNOG" id="KOG1366">
    <property type="taxonomic scope" value="Eukaryota"/>
</dbReference>
<dbReference type="SMART" id="SM01360">
    <property type="entry name" value="A2M"/>
    <property type="match status" value="1"/>
</dbReference>
<evidence type="ECO:0000256" key="10">
    <source>
        <dbReference type="ARBA" id="ARBA00078071"/>
    </source>
</evidence>
<dbReference type="EMBL" id="AAAB01008979">
    <property type="protein sequence ID" value="EAA13729.2"/>
    <property type="molecule type" value="Genomic_DNA"/>
</dbReference>
<proteinExistence type="predicted"/>
<dbReference type="InterPro" id="IPR002890">
    <property type="entry name" value="MG2"/>
</dbReference>
<dbReference type="GO" id="GO:0002376">
    <property type="term" value="P:immune system process"/>
    <property type="evidence" value="ECO:0007669"/>
    <property type="project" value="UniProtKB-KW"/>
</dbReference>
<dbReference type="Gene3D" id="2.60.40.690">
    <property type="entry name" value="Alpha-macroglobulin, receptor-binding domain"/>
    <property type="match status" value="1"/>
</dbReference>
<feature type="domain" description="Alpha-2-macroglobulin bait region" evidence="11">
    <location>
        <begin position="430"/>
        <end position="562"/>
    </location>
</feature>
<protein>
    <recommendedName>
        <fullName evidence="10">TEP1-F</fullName>
    </recommendedName>
</protein>
<reference evidence="14" key="4">
    <citation type="journal article" date="2007" name="Genome Biol.">
        <title>Update of the Anopheles gambiae PEST genome assembly.</title>
        <authorList>
            <person name="Sharakhova M.V."/>
            <person name="Hammond M.P."/>
            <person name="Lobo N.F."/>
            <person name="Krzywinski J."/>
            <person name="Unger M.F."/>
            <person name="Hillenmeyer M.E."/>
            <person name="Bruggner R.V."/>
            <person name="Birney E."/>
            <person name="Collins F.H."/>
        </authorList>
    </citation>
    <scope>NUCLEOTIDE SEQUENCE</scope>
    <source>
        <strain evidence="14">PEST</strain>
    </source>
</reference>
<dbReference type="EnsemblMetazoa" id="AGAP010814-RA">
    <property type="protein sequence ID" value="AGAP010814-PA"/>
    <property type="gene ID" value="AGAP010814"/>
</dbReference>
<evidence type="ECO:0000256" key="4">
    <source>
        <dbReference type="ARBA" id="ARBA00022859"/>
    </source>
</evidence>
<dbReference type="HOGENOM" id="CLU_001634_5_3_1"/>
<reference evidence="14 16" key="1">
    <citation type="journal article" date="2002" name="Science">
        <title>The genome sequence of the malaria mosquito Anopheles gambiae.</title>
        <authorList>
            <person name="Holt R.A."/>
            <person name="Subramanian G.M."/>
            <person name="Halpern A."/>
            <person name="Sutton G.G."/>
            <person name="Charlab R."/>
            <person name="Nusskern D.R."/>
            <person name="Wincker P."/>
            <person name="Clark A.G."/>
            <person name="Ribeiro J.M."/>
            <person name="Wides R."/>
            <person name="Salzberg S.L."/>
            <person name="Loftus B."/>
            <person name="Yandell M."/>
            <person name="Majoros W.H."/>
            <person name="Rusch D.B."/>
            <person name="Lai Z."/>
            <person name="Kraft C.L."/>
            <person name="Abril J.F."/>
            <person name="Anthouard V."/>
            <person name="Arensburger P."/>
            <person name="Atkinson P.W."/>
            <person name="Baden H."/>
            <person name="de Berardinis V."/>
            <person name="Baldwin D."/>
            <person name="Benes V."/>
            <person name="Biedler J."/>
            <person name="Blass C."/>
            <person name="Bolanos R."/>
            <person name="Boscus D."/>
            <person name="Barnstead M."/>
            <person name="Cai S."/>
            <person name="Center A."/>
            <person name="Chaturverdi K."/>
            <person name="Christophides G.K."/>
            <person name="Chrystal M.A."/>
            <person name="Clamp M."/>
            <person name="Cravchik A."/>
            <person name="Curwen V."/>
            <person name="Dana A."/>
            <person name="Delcher A."/>
            <person name="Dew I."/>
            <person name="Evans C.A."/>
            <person name="Flanigan M."/>
            <person name="Grundschober-Freimoser A."/>
            <person name="Friedli L."/>
            <person name="Gu Z."/>
            <person name="Guan P."/>
            <person name="Guigo R."/>
            <person name="Hillenmeyer M.E."/>
            <person name="Hladun S.L."/>
            <person name="Hogan J.R."/>
            <person name="Hong Y.S."/>
            <person name="Hoover J."/>
            <person name="Jaillon O."/>
            <person name="Ke Z."/>
            <person name="Kodira C."/>
            <person name="Kokoza E."/>
            <person name="Koutsos A."/>
            <person name="Letunic I."/>
            <person name="Levitsky A."/>
            <person name="Liang Y."/>
            <person name="Lin J.J."/>
            <person name="Lobo N.F."/>
            <person name="Lopez J.R."/>
            <person name="Malek J.A."/>
            <person name="McIntosh T.C."/>
            <person name="Meister S."/>
            <person name="Miller J."/>
            <person name="Mobarry C."/>
            <person name="Mongin E."/>
            <person name="Murphy S.D."/>
            <person name="O'Brochta D.A."/>
            <person name="Pfannkoch C."/>
            <person name="Qi R."/>
            <person name="Regier M.A."/>
            <person name="Remington K."/>
            <person name="Shao H."/>
            <person name="Sharakhova M.V."/>
            <person name="Sitter C.D."/>
            <person name="Shetty J."/>
            <person name="Smith T.J."/>
            <person name="Strong R."/>
            <person name="Sun J."/>
            <person name="Thomasova D."/>
            <person name="Ton L.Q."/>
            <person name="Topalis P."/>
            <person name="Tu Z."/>
            <person name="Unger M.F."/>
            <person name="Walenz B."/>
            <person name="Wang A."/>
            <person name="Wang J."/>
            <person name="Wang M."/>
            <person name="Wang X."/>
            <person name="Woodford K.J."/>
            <person name="Wortman J.R."/>
            <person name="Wu M."/>
            <person name="Yao A."/>
            <person name="Zdobnov E.M."/>
            <person name="Zhang H."/>
            <person name="Zhao Q."/>
            <person name="Zhao S."/>
            <person name="Zhu S.C."/>
            <person name="Zhimulev I."/>
            <person name="Coluzzi M."/>
            <person name="della Torre A."/>
            <person name="Roth C.W."/>
            <person name="Louis C."/>
            <person name="Kalush F."/>
            <person name="Mural R.J."/>
            <person name="Myers E.W."/>
            <person name="Adams M.D."/>
            <person name="Smith H.O."/>
            <person name="Broder S."/>
            <person name="Gardner M.J."/>
            <person name="Fraser C.M."/>
            <person name="Birney E."/>
            <person name="Bork P."/>
            <person name="Brey P.T."/>
            <person name="Venter J.C."/>
            <person name="Weissenbach J."/>
            <person name="Kafatos F.C."/>
            <person name="Collins F.H."/>
            <person name="Hoffman S.L."/>
        </authorList>
    </citation>
    <scope>NUCLEOTIDE SEQUENCE [LARGE SCALE GENOMIC DNA]</scope>
    <source>
        <strain evidence="14 16">PEST</strain>
    </source>
</reference>
<dbReference type="InterPro" id="IPR009048">
    <property type="entry name" value="A-macroglobulin_rcpt-bd"/>
</dbReference>
<reference evidence="15" key="6">
    <citation type="submission" date="2021-01" db="UniProtKB">
        <authorList>
            <consortium name="EnsemblMetazoa"/>
        </authorList>
    </citation>
    <scope>IDENTIFICATION</scope>
    <source>
        <strain evidence="15">PEST</strain>
    </source>
</reference>
<dbReference type="STRING" id="7165.Q7Q251"/>
<evidence type="ECO:0000259" key="13">
    <source>
        <dbReference type="SMART" id="SM01361"/>
    </source>
</evidence>
<keyword evidence="7" id="KW-0325">Glycoprotein</keyword>
<comment type="function">
    <text evidence="8">Binds covalently through a thioester bond to the pathogen surface resulting in pathogen clearance.</text>
</comment>
<dbReference type="GO" id="GO:0004866">
    <property type="term" value="F:endopeptidase inhibitor activity"/>
    <property type="evidence" value="ECO:0007669"/>
    <property type="project" value="InterPro"/>
</dbReference>
<comment type="subcellular location">
    <subcellularLocation>
        <location evidence="1">Secreted</location>
    </subcellularLocation>
</comment>
<gene>
    <name evidence="14" type="primary">TEP6</name>
    <name evidence="15" type="synonym">1278851</name>
    <name evidence="14" type="ORF">AgaP_AGAP010814</name>
</gene>
<dbReference type="Gene3D" id="2.20.130.20">
    <property type="match status" value="2"/>
</dbReference>
<evidence type="ECO:0000256" key="8">
    <source>
        <dbReference type="ARBA" id="ARBA00057615"/>
    </source>
</evidence>
<dbReference type="SMART" id="SM01361">
    <property type="entry name" value="A2M_recep"/>
    <property type="match status" value="1"/>
</dbReference>
<evidence type="ECO:0000256" key="3">
    <source>
        <dbReference type="ARBA" id="ARBA00022729"/>
    </source>
</evidence>
<dbReference type="InterPro" id="IPR049135">
    <property type="entry name" value="TEP1_CUB2"/>
</dbReference>
<keyword evidence="5" id="KW-0882">Thioester bond</keyword>
<evidence type="ECO:0000256" key="1">
    <source>
        <dbReference type="ARBA" id="ARBA00004613"/>
    </source>
</evidence>
<sequence length="1331" mass="151329">MSKSIMWKCIRSRILMVIIVIGAAHGLLVVGPKFIRANQEYTLVISNFNSQLSKVDLLLKLEGETDNGLSVLNVTKMVDVRRNMNRMINFNMPEDLTAGNYKITIDGQRGFSFHKEAELVYLSKSISGLIQVDKPVFKPGDTVNFRVIVLDTELKPPARVKSVYVTIRDPQRNVIRKWSTAKLYAGVFESDLQIAPTPMLGVWNISVEVEGEELVSKTFEVKEYVLSTFDVQVMPSVIPLEEHQAVNLTIEANYHFGKPVQGVAKVELYLDDDKLKLKKELTVYGKGQVELRFDNFAMDADQQDVPVKVSFVEQYTNRTVVKQSQITVYRYAYRVELIKESPQFRPGLPFKCALQFTHHDGTPAKGISGKVEVSDVRFETTTTSDNDGLIKLELQPSEGTEQLSIHFNAVDGFFFYEDVNKVETVTDAYIKLELKSPIKRNKLMRFMVTCTERMTFFVYYVMSKGNIIDAGFMRPNKQTKYLLQLNATEKMIPKAKILVATLVNRTMVNDIVDIDFQGFRSNFDLSIDEQEIKPGRQIELSMSGRPGAYVGLAAYDKALLLFNKNHDLFWEDIGQVFDGFHSYDTNEFDLFDNMGLFARMDNIMFDQSNDKSARSGQQADGTVFRKQFLESWLWKTAIIGNSGTLKLIEVVPDTTTTWYLTGFSIDPVYGLGIVKKPIEITTVQPFVVMESLPYSIKRGEAIEIQFILISNLQEEYTVDVTLYNENNEMEFLGRSISNVSYTKSVSVPPKVGKPVSFLVKAKKLGEMMVRVKASIANELATDALEKVIRVTPESLVQSGVESFGFFMDTHQNRTFLVNPNIDKKADNGSIAIELRVNPNLLIKVKENLNDLRTVSPTCKNVIRLALNFAVADYLIACGPKEQNLPENAVDALSKEYMLLMTCLNSDSSFDSVQNIVSNIFYTAFVANTLDTAPKNVCQTSNVKLEKAFDWLASRQQRFGSFREIETDLHYTRSEIALTSYVLASMLENESAKVKHAVVIEKGMWFLSNQFDLITSANDLAIVTYAMMLYGHWRKDAAFEKLIDMSTITNNGAERYWKTSNSVEATSYALLSHVLSNKLLAALPIMRWLVNQKSEIDSVSGQETTYLRLKALSRMTNKISPSRNDYMVQLKYKQSTRLLRFDSYRNMIQNITTPQDLRKIKITVEGIGVGLLEVMYKYRLNLVNFEHRFQLDLQKQNTSSDNELRLKVCANYIPTLRDSHSNMTLIEVTLPSGYVVDRNPISEQTTVNPIQNMEIRYGGTSVVLYYYNMGTERNCFTVTAYRRFKVALKRPAYVVVYDYYDTNQNAIKVYEMDKQNVCEICDACGCTAECKT</sequence>
<evidence type="ECO:0000256" key="2">
    <source>
        <dbReference type="ARBA" id="ARBA00022525"/>
    </source>
</evidence>
<dbReference type="VEuPathDB" id="VectorBase:AGAMI1_009766"/>
<dbReference type="OMA" id="GEPFANN"/>
<dbReference type="GeneID" id="1278851"/>
<dbReference type="Proteomes" id="UP000007062">
    <property type="component" value="Chromosome 3L"/>
</dbReference>
<keyword evidence="6" id="KW-1015">Disulfide bond</keyword>
<dbReference type="InterPro" id="IPR011626">
    <property type="entry name" value="Alpha-macroglobulin_TED"/>
</dbReference>
<evidence type="ECO:0000256" key="7">
    <source>
        <dbReference type="ARBA" id="ARBA00023180"/>
    </source>
</evidence>
<dbReference type="SUPFAM" id="SSF49410">
    <property type="entry name" value="Alpha-macroglobulin receptor domain"/>
    <property type="match status" value="1"/>
</dbReference>
<keyword evidence="3" id="KW-0732">Signal</keyword>
<dbReference type="Gene3D" id="1.50.10.20">
    <property type="match status" value="1"/>
</dbReference>
<keyword evidence="16" id="KW-1185">Reference proteome</keyword>
<evidence type="ECO:0000256" key="6">
    <source>
        <dbReference type="ARBA" id="ARBA00023157"/>
    </source>
</evidence>
<dbReference type="Pfam" id="PF17789">
    <property type="entry name" value="MG4"/>
    <property type="match status" value="1"/>
</dbReference>
<dbReference type="FunFam" id="2.60.40.1930:FF:000001">
    <property type="entry name" value="CD109 isoform 3"/>
    <property type="match status" value="1"/>
</dbReference>
<dbReference type="InterPro" id="IPR041555">
    <property type="entry name" value="MG3"/>
</dbReference>
<feature type="domain" description="Alpha-2-macroglobulin" evidence="12">
    <location>
        <begin position="631"/>
        <end position="722"/>
    </location>
</feature>
<dbReference type="VEuPathDB" id="VectorBase:AGAP010814"/>
<dbReference type="Pfam" id="PF17791">
    <property type="entry name" value="MG3"/>
    <property type="match status" value="1"/>
</dbReference>
<dbReference type="Gene3D" id="2.60.120.1540">
    <property type="match status" value="1"/>
</dbReference>
<dbReference type="Pfam" id="PF07703">
    <property type="entry name" value="A2M_BRD"/>
    <property type="match status" value="1"/>
</dbReference>
<dbReference type="Pfam" id="PF21412">
    <property type="entry name" value="TEP1_CUB2"/>
    <property type="match status" value="1"/>
</dbReference>
<dbReference type="GO" id="GO:0005615">
    <property type="term" value="C:extracellular space"/>
    <property type="evidence" value="ECO:0007669"/>
    <property type="project" value="InterPro"/>
</dbReference>
<evidence type="ECO:0000256" key="9">
    <source>
        <dbReference type="ARBA" id="ARBA00063781"/>
    </source>
</evidence>
<dbReference type="InterPro" id="IPR040839">
    <property type="entry name" value="MG4"/>
</dbReference>
<dbReference type="Pfam" id="PF00207">
    <property type="entry name" value="A2M"/>
    <property type="match status" value="1"/>
</dbReference>
<evidence type="ECO:0000313" key="15">
    <source>
        <dbReference type="EnsemblMetazoa" id="AGAP010814-PA"/>
    </source>
</evidence>
<dbReference type="Gene3D" id="2.60.40.2950">
    <property type="match status" value="1"/>
</dbReference>
<reference evidence="14" key="5">
    <citation type="submission" date="2011-05" db="EMBL/GenBank/DDBJ databases">
        <authorList>
            <consortium name="VectorBase"/>
        </authorList>
    </citation>
    <scope>NUCLEOTIDE SEQUENCE</scope>
    <source>
        <strain evidence="14">PEST</strain>
    </source>
</reference>
<dbReference type="InterPro" id="IPR050473">
    <property type="entry name" value="A2M/Complement_sys"/>
</dbReference>
<reference evidence="14 15" key="3">
    <citation type="journal article" date="2004" name="Trends Parasitol.">
        <title>The Anopheles gambiae genome: an update.</title>
        <authorList>
            <person name="Mongin E."/>
            <person name="Louis C."/>
            <person name="Holt R.A."/>
            <person name="Birney E."/>
            <person name="Collins F.H."/>
        </authorList>
    </citation>
    <scope>NUCLEOTIDE SEQUENCE</scope>
    <source>
        <strain evidence="14 15">PEST</strain>
    </source>
</reference>
<organism evidence="14">
    <name type="scientific">Anopheles gambiae</name>
    <name type="common">African malaria mosquito</name>
    <dbReference type="NCBI Taxonomy" id="7165"/>
    <lineage>
        <taxon>Eukaryota</taxon>
        <taxon>Metazoa</taxon>
        <taxon>Ecdysozoa</taxon>
        <taxon>Arthropoda</taxon>
        <taxon>Hexapoda</taxon>
        <taxon>Insecta</taxon>
        <taxon>Pterygota</taxon>
        <taxon>Neoptera</taxon>
        <taxon>Endopterygota</taxon>
        <taxon>Diptera</taxon>
        <taxon>Nematocera</taxon>
        <taxon>Culicoidea</taxon>
        <taxon>Culicidae</taxon>
        <taxon>Anophelinae</taxon>
        <taxon>Anopheles</taxon>
    </lineage>
</organism>
<dbReference type="Gene3D" id="2.60.40.10">
    <property type="entry name" value="Immunoglobulins"/>
    <property type="match status" value="2"/>
</dbReference>
<evidence type="ECO:0000256" key="5">
    <source>
        <dbReference type="ARBA" id="ARBA00022966"/>
    </source>
</evidence>
<dbReference type="Pfam" id="PF01835">
    <property type="entry name" value="MG2"/>
    <property type="match status" value="1"/>
</dbReference>
<dbReference type="PaxDb" id="7165-AGAP010814-PA"/>
<evidence type="ECO:0000259" key="11">
    <source>
        <dbReference type="SMART" id="SM01359"/>
    </source>
</evidence>
<dbReference type="PANTHER" id="PTHR11412">
    <property type="entry name" value="MACROGLOBULIN / COMPLEMENT"/>
    <property type="match status" value="1"/>
</dbReference>
<name>Q7Q251_ANOGA</name>
<evidence type="ECO:0000313" key="16">
    <source>
        <dbReference type="Proteomes" id="UP000007062"/>
    </source>
</evidence>
<accession>Q7Q251</accession>
<keyword evidence="4" id="KW-0391">Immunity</keyword>
<dbReference type="Pfam" id="PF07678">
    <property type="entry name" value="TED_complement"/>
    <property type="match status" value="1"/>
</dbReference>
<feature type="domain" description="Alpha-macroglobulin receptor-binding" evidence="13">
    <location>
        <begin position="1220"/>
        <end position="1309"/>
    </location>
</feature>
<dbReference type="InterPro" id="IPR013783">
    <property type="entry name" value="Ig-like_fold"/>
</dbReference>